<name>A0A179F1H8_METCM</name>
<dbReference type="CDD" id="cd12148">
    <property type="entry name" value="fungal_TF_MHR"/>
    <property type="match status" value="1"/>
</dbReference>
<dbReference type="AlphaFoldDB" id="A0A179F1H8"/>
<comment type="caution">
    <text evidence="1">The sequence shown here is derived from an EMBL/GenBank/DDBJ whole genome shotgun (WGS) entry which is preliminary data.</text>
</comment>
<sequence>MAPHYFSVLCNAIAQLSIPDSEIGAVPEIPYFAEEWAFQAVLGIILAALLTEASIREVGIWISIAYRLILEYCPAHPVDASREWRKLFSGLQIVDLEHASLHMSHPVIPLEAPLSSLQHLHHDQIYKLSRMMHTGLSQFTGRKLPTIWCSFNSTPPQRQEPTSNFTAIDAAVIRDWARQLDQWLVEFSNAPDGPEASSNIVFRQYVLHRLVVLSIYHPARGCDLWAKGITLGEQQELLLSARATLKLHRHDELIWTNWDLVLITWAALIVLQATCGCAGEPDDLTDVKLHLAKLEQAKDTDPALWARLISRLEEGLRKSQAPAPTESKQCEYVSTNLDYSWHIFDEVSLRNIGFTG</sequence>
<gene>
    <name evidence="1" type="ORF">VFPPC_11879</name>
</gene>
<dbReference type="Proteomes" id="UP000078397">
    <property type="component" value="Unassembled WGS sequence"/>
</dbReference>
<dbReference type="GeneID" id="28853924"/>
<accession>A0A179F1H8</accession>
<dbReference type="RefSeq" id="XP_018137013.1">
    <property type="nucleotide sequence ID" value="XM_018289930.1"/>
</dbReference>
<keyword evidence="2" id="KW-1185">Reference proteome</keyword>
<dbReference type="OrthoDB" id="39175at2759"/>
<dbReference type="KEGG" id="pchm:VFPPC_11879"/>
<dbReference type="EMBL" id="LSBJ02000012">
    <property type="protein sequence ID" value="OAQ58933.1"/>
    <property type="molecule type" value="Genomic_DNA"/>
</dbReference>
<organism evidence="1 2">
    <name type="scientific">Pochonia chlamydosporia 170</name>
    <dbReference type="NCBI Taxonomy" id="1380566"/>
    <lineage>
        <taxon>Eukaryota</taxon>
        <taxon>Fungi</taxon>
        <taxon>Dikarya</taxon>
        <taxon>Ascomycota</taxon>
        <taxon>Pezizomycotina</taxon>
        <taxon>Sordariomycetes</taxon>
        <taxon>Hypocreomycetidae</taxon>
        <taxon>Hypocreales</taxon>
        <taxon>Clavicipitaceae</taxon>
        <taxon>Pochonia</taxon>
    </lineage>
</organism>
<evidence type="ECO:0000313" key="1">
    <source>
        <dbReference type="EMBL" id="OAQ58933.1"/>
    </source>
</evidence>
<evidence type="ECO:0000313" key="2">
    <source>
        <dbReference type="Proteomes" id="UP000078397"/>
    </source>
</evidence>
<proteinExistence type="predicted"/>
<protein>
    <submittedName>
        <fullName evidence="1">C6 finger domain-containing protein</fullName>
    </submittedName>
</protein>
<reference evidence="1 2" key="1">
    <citation type="journal article" date="2016" name="PLoS Pathog.">
        <title>Biosynthesis of antibiotic leucinostatins in bio-control fungus Purpureocillium lilacinum and their inhibition on phytophthora revealed by genome mining.</title>
        <authorList>
            <person name="Wang G."/>
            <person name="Liu Z."/>
            <person name="Lin R."/>
            <person name="Li E."/>
            <person name="Mao Z."/>
            <person name="Ling J."/>
            <person name="Yang Y."/>
            <person name="Yin W.B."/>
            <person name="Xie B."/>
        </authorList>
    </citation>
    <scope>NUCLEOTIDE SEQUENCE [LARGE SCALE GENOMIC DNA]</scope>
    <source>
        <strain evidence="1">170</strain>
    </source>
</reference>